<dbReference type="InterPro" id="IPR036852">
    <property type="entry name" value="Peptidase_S8/S53_dom_sf"/>
</dbReference>
<dbReference type="GO" id="GO:0006508">
    <property type="term" value="P:proteolysis"/>
    <property type="evidence" value="ECO:0007669"/>
    <property type="project" value="UniProtKB-KW"/>
</dbReference>
<dbReference type="Gene3D" id="3.40.50.200">
    <property type="entry name" value="Peptidase S8/S53 domain"/>
    <property type="match status" value="1"/>
</dbReference>
<dbReference type="InterPro" id="IPR036388">
    <property type="entry name" value="WH-like_DNA-bd_sf"/>
</dbReference>
<proteinExistence type="inferred from homology"/>
<evidence type="ECO:0000256" key="3">
    <source>
        <dbReference type="ARBA" id="ARBA00022801"/>
    </source>
</evidence>
<dbReference type="PANTHER" id="PTHR43806:SF11">
    <property type="entry name" value="CEREVISIN-RELATED"/>
    <property type="match status" value="1"/>
</dbReference>
<dbReference type="GO" id="GO:0004252">
    <property type="term" value="F:serine-type endopeptidase activity"/>
    <property type="evidence" value="ECO:0007669"/>
    <property type="project" value="UniProtKB-UniRule"/>
</dbReference>
<dbReference type="NCBIfam" id="TIGR02937">
    <property type="entry name" value="sigma70-ECF"/>
    <property type="match status" value="1"/>
</dbReference>
<dbReference type="GO" id="GO:0016987">
    <property type="term" value="F:sigma factor activity"/>
    <property type="evidence" value="ECO:0007669"/>
    <property type="project" value="InterPro"/>
</dbReference>
<feature type="domain" description="Peptidase S8/S53" evidence="8">
    <location>
        <begin position="592"/>
        <end position="832"/>
    </location>
</feature>
<comment type="similarity">
    <text evidence="1 5">Belongs to the peptidase S8 family.</text>
</comment>
<feature type="domain" description="RNA polymerase sigma factor 70 region 4 type 2" evidence="10">
    <location>
        <begin position="100"/>
        <end position="152"/>
    </location>
</feature>
<dbReference type="PROSITE" id="PS00136">
    <property type="entry name" value="SUBTILASE_ASP"/>
    <property type="match status" value="1"/>
</dbReference>
<gene>
    <name evidence="11" type="ORF">SYNPS1DRAFT_20399</name>
</gene>
<keyword evidence="2 5" id="KW-0645">Protease</keyword>
<keyword evidence="7" id="KW-0812">Transmembrane</keyword>
<dbReference type="InterPro" id="IPR023827">
    <property type="entry name" value="Peptidase_S8_Asp-AS"/>
</dbReference>
<evidence type="ECO:0000259" key="10">
    <source>
        <dbReference type="Pfam" id="PF08281"/>
    </source>
</evidence>
<dbReference type="Gene3D" id="1.10.10.10">
    <property type="entry name" value="Winged helix-like DNA-binding domain superfamily/Winged helix DNA-binding domain"/>
    <property type="match status" value="1"/>
</dbReference>
<dbReference type="Pfam" id="PF04542">
    <property type="entry name" value="Sigma70_r2"/>
    <property type="match status" value="1"/>
</dbReference>
<evidence type="ECO:0000256" key="2">
    <source>
        <dbReference type="ARBA" id="ARBA00022670"/>
    </source>
</evidence>
<evidence type="ECO:0000313" key="12">
    <source>
        <dbReference type="Proteomes" id="UP000278143"/>
    </source>
</evidence>
<keyword evidence="4 5" id="KW-0720">Serine protease</keyword>
<keyword evidence="7" id="KW-1133">Transmembrane helix</keyword>
<accession>A0A4P9Z6S1</accession>
<reference evidence="12" key="1">
    <citation type="journal article" date="2018" name="Nat. Microbiol.">
        <title>Leveraging single-cell genomics to expand the fungal tree of life.</title>
        <authorList>
            <person name="Ahrendt S.R."/>
            <person name="Quandt C.A."/>
            <person name="Ciobanu D."/>
            <person name="Clum A."/>
            <person name="Salamov A."/>
            <person name="Andreopoulos B."/>
            <person name="Cheng J.F."/>
            <person name="Woyke T."/>
            <person name="Pelin A."/>
            <person name="Henrissat B."/>
            <person name="Reynolds N.K."/>
            <person name="Benny G.L."/>
            <person name="Smith M.E."/>
            <person name="James T.Y."/>
            <person name="Grigoriev I.V."/>
        </authorList>
    </citation>
    <scope>NUCLEOTIDE SEQUENCE [LARGE SCALE GENOMIC DNA]</scope>
    <source>
        <strain evidence="12">Benny S71-1</strain>
    </source>
</reference>
<evidence type="ECO:0000256" key="4">
    <source>
        <dbReference type="ARBA" id="ARBA00022825"/>
    </source>
</evidence>
<dbReference type="InterPro" id="IPR007627">
    <property type="entry name" value="RNA_pol_sigma70_r2"/>
</dbReference>
<evidence type="ECO:0000256" key="7">
    <source>
        <dbReference type="SAM" id="Phobius"/>
    </source>
</evidence>
<dbReference type="InterPro" id="IPR013324">
    <property type="entry name" value="RNA_pol_sigma_r3/r4-like"/>
</dbReference>
<dbReference type="EMBL" id="KZ989109">
    <property type="protein sequence ID" value="RKP28316.1"/>
    <property type="molecule type" value="Genomic_DNA"/>
</dbReference>
<dbReference type="PANTHER" id="PTHR43806">
    <property type="entry name" value="PEPTIDASE S8"/>
    <property type="match status" value="1"/>
</dbReference>
<evidence type="ECO:0000259" key="9">
    <source>
        <dbReference type="Pfam" id="PF04542"/>
    </source>
</evidence>
<evidence type="ECO:0000313" key="11">
    <source>
        <dbReference type="EMBL" id="RKP28316.1"/>
    </source>
</evidence>
<dbReference type="InterPro" id="IPR015500">
    <property type="entry name" value="Peptidase_S8_subtilisin-rel"/>
</dbReference>
<dbReference type="PRINTS" id="PR00723">
    <property type="entry name" value="SUBTILISIN"/>
</dbReference>
<dbReference type="InterPro" id="IPR013325">
    <property type="entry name" value="RNA_pol_sigma_r2"/>
</dbReference>
<evidence type="ECO:0000256" key="6">
    <source>
        <dbReference type="SAM" id="MobiDB-lite"/>
    </source>
</evidence>
<feature type="active site" description="Charge relay system" evidence="5">
    <location>
        <position position="784"/>
    </location>
</feature>
<feature type="active site" description="Charge relay system" evidence="5">
    <location>
        <position position="631"/>
    </location>
</feature>
<dbReference type="GO" id="GO:0006352">
    <property type="term" value="P:DNA-templated transcription initiation"/>
    <property type="evidence" value="ECO:0007669"/>
    <property type="project" value="InterPro"/>
</dbReference>
<feature type="transmembrane region" description="Helical" evidence="7">
    <location>
        <begin position="265"/>
        <end position="288"/>
    </location>
</feature>
<dbReference type="Pfam" id="PF08281">
    <property type="entry name" value="Sigma70_r4_2"/>
    <property type="match status" value="1"/>
</dbReference>
<dbReference type="OrthoDB" id="206201at2759"/>
<dbReference type="CDD" id="cd06171">
    <property type="entry name" value="Sigma70_r4"/>
    <property type="match status" value="1"/>
</dbReference>
<evidence type="ECO:0000256" key="5">
    <source>
        <dbReference type="PROSITE-ProRule" id="PRU01240"/>
    </source>
</evidence>
<dbReference type="SUPFAM" id="SSF52743">
    <property type="entry name" value="Subtilisin-like"/>
    <property type="match status" value="1"/>
</dbReference>
<feature type="domain" description="RNA polymerase sigma-70 region 2" evidence="9">
    <location>
        <begin position="4"/>
        <end position="70"/>
    </location>
</feature>
<dbReference type="InterPro" id="IPR014284">
    <property type="entry name" value="RNA_pol_sigma-70_dom"/>
</dbReference>
<dbReference type="AlphaFoldDB" id="A0A4P9Z6S1"/>
<name>A0A4P9Z6S1_9FUNG</name>
<feature type="region of interest" description="Disordered" evidence="6">
    <location>
        <begin position="434"/>
        <end position="473"/>
    </location>
</feature>
<dbReference type="Proteomes" id="UP000278143">
    <property type="component" value="Unassembled WGS sequence"/>
</dbReference>
<keyword evidence="3 5" id="KW-0378">Hydrolase</keyword>
<feature type="transmembrane region" description="Helical" evidence="7">
    <location>
        <begin position="385"/>
        <end position="403"/>
    </location>
</feature>
<evidence type="ECO:0000256" key="1">
    <source>
        <dbReference type="ARBA" id="ARBA00011073"/>
    </source>
</evidence>
<dbReference type="InterPro" id="IPR000209">
    <property type="entry name" value="Peptidase_S8/S53_dom"/>
</dbReference>
<dbReference type="PROSITE" id="PS00137">
    <property type="entry name" value="SUBTILASE_HIS"/>
    <property type="match status" value="1"/>
</dbReference>
<dbReference type="InterPro" id="IPR050131">
    <property type="entry name" value="Peptidase_S8_subtilisin-like"/>
</dbReference>
<dbReference type="SUPFAM" id="SSF88659">
    <property type="entry name" value="Sigma3 and sigma4 domains of RNA polymerase sigma factors"/>
    <property type="match status" value="1"/>
</dbReference>
<dbReference type="Gene3D" id="1.10.1740.10">
    <property type="match status" value="1"/>
</dbReference>
<keyword evidence="12" id="KW-1185">Reference proteome</keyword>
<protein>
    <submittedName>
        <fullName evidence="11">Peptidase S8/S53 domain-containing protein</fullName>
    </submittedName>
</protein>
<dbReference type="PROSITE" id="PS51892">
    <property type="entry name" value="SUBTILASE"/>
    <property type="match status" value="1"/>
</dbReference>
<dbReference type="GO" id="GO:0003677">
    <property type="term" value="F:DNA binding"/>
    <property type="evidence" value="ECO:0007669"/>
    <property type="project" value="InterPro"/>
</dbReference>
<dbReference type="InterPro" id="IPR013249">
    <property type="entry name" value="RNA_pol_sigma70_r4_t2"/>
</dbReference>
<organism evidence="11 12">
    <name type="scientific">Syncephalis pseudoplumigaleata</name>
    <dbReference type="NCBI Taxonomy" id="1712513"/>
    <lineage>
        <taxon>Eukaryota</taxon>
        <taxon>Fungi</taxon>
        <taxon>Fungi incertae sedis</taxon>
        <taxon>Zoopagomycota</taxon>
        <taxon>Zoopagomycotina</taxon>
        <taxon>Zoopagomycetes</taxon>
        <taxon>Zoopagales</taxon>
        <taxon>Piptocephalidaceae</taxon>
        <taxon>Syncephalis</taxon>
    </lineage>
</organism>
<dbReference type="InterPro" id="IPR022398">
    <property type="entry name" value="Peptidase_S8_His-AS"/>
</dbReference>
<dbReference type="CDD" id="cd05561">
    <property type="entry name" value="Peptidases_S8_4"/>
    <property type="match status" value="1"/>
</dbReference>
<feature type="active site" description="Charge relay system" evidence="5">
    <location>
        <position position="601"/>
    </location>
</feature>
<evidence type="ECO:0000259" key="8">
    <source>
        <dbReference type="Pfam" id="PF00082"/>
    </source>
</evidence>
<keyword evidence="7" id="KW-0472">Membrane</keyword>
<dbReference type="Pfam" id="PF00082">
    <property type="entry name" value="Peptidase_S8"/>
    <property type="match status" value="1"/>
</dbReference>
<dbReference type="NCBIfam" id="NF009168">
    <property type="entry name" value="PRK12515.1"/>
    <property type="match status" value="1"/>
</dbReference>
<sequence>MQVLYGRHHVRVFRFSLRLVRNESIAEDLISEVFLDVWRQAGKFEGRSAVSTWLLAITRFKALSALRKRKDAELDDETAAAIEDTSDNPEVTVAKKDTSNALRNCLTALSPEHREIVDLVYYHEKSVEEVAEIVGIPENTVKTRLFYARKKLAELLKAAGQTADREPTELEALLPFHAAGTLNLRDARRVDEALASDPDLARQYAAIQDEYAETILLNESLGAPSSRAMQKLFAAIDAEPARKSVSFNPLMRAVGFFSSLSPRTLAYAGVAGAVLVLLQAGVIGTVLVKDRAGGNFQTAAFPAQSTAGTFGLIRFAPDAKADDIAQLLNNYNASIVSGPKAGMFRVQFGDKALSKQDAVQLMTRLQAEKIGKRSFIRTKSRMRPLRSIALIAAVVTLAAPQAFAQYSGMSMRTGPSMNVGPRININPTIRYSPNIQYDGYSDPGPRPRVMRNLDQGGPEDISPRKRPGKAKSTPAAIDNTYVAKEVLIEIAGNPTDAQADDIARRHRLTRVQSQSFALTDSTFFRWRIPDGRSVDAVVRELVAGGNVKAAQRNNIFKLQQNATPAAARPEGDPMQYALAKMRLPEAHALSVGADVTIAVIDSGIDVTHPELAGVITGTFDALNNGEGPHPHGTSIAGVIAAHARLMGTAPSSHLLAIRAFGDKKSGAESTSFLILKSLDYALAKNARIINMSFAGPHDPAMERGLAAAAAKGIVLVAAAGNAGAKSPPLYPAADRNVIAVTAIDQSDKLFAQSNRGSYVAISAPGVDILSPAPDGKYQMSSGTSLSAAYVSGVAALMIARNPGISSADVRATLISTARDLGPKGRDDQFGAGQADAFSAVSAVAPAPMAAASDNGDKR</sequence>
<dbReference type="SUPFAM" id="SSF88946">
    <property type="entry name" value="Sigma2 domain of RNA polymerase sigma factors"/>
    <property type="match status" value="1"/>
</dbReference>